<dbReference type="InterPro" id="IPR053827">
    <property type="entry name" value="Gp10_C"/>
</dbReference>
<reference evidence="4 5" key="1">
    <citation type="submission" date="2024-09" db="EMBL/GenBank/DDBJ databases">
        <authorList>
            <person name="Sun Q."/>
            <person name="Mori K."/>
        </authorList>
    </citation>
    <scope>NUCLEOTIDE SEQUENCE [LARGE SCALE GENOMIC DNA]</scope>
    <source>
        <strain evidence="4 5">TISTR 2452</strain>
    </source>
</reference>
<protein>
    <submittedName>
        <fullName evidence="4">Phage tail protein</fullName>
    </submittedName>
</protein>
<dbReference type="InterPro" id="IPR011083">
    <property type="entry name" value="Phage_tail_collar_dom"/>
</dbReference>
<evidence type="ECO:0000259" key="3">
    <source>
        <dbReference type="Pfam" id="PF21939"/>
    </source>
</evidence>
<dbReference type="InterPro" id="IPR037053">
    <property type="entry name" value="Phage_tail_collar_dom_sf"/>
</dbReference>
<accession>A0ABV5KZR8</accession>
<dbReference type="Pfam" id="PF07484">
    <property type="entry name" value="Collar"/>
    <property type="match status" value="1"/>
</dbReference>
<sequence>MSQPFLGEIRMFALNYAPRGWLPCSGQLLAINQNQALFAILGTTYGGDGISTFALPNLQGRAPVHAGSGIALGQRAGEEAHTLTIQEMPSHTHQASGNSAGASSSQAQGNVWGKPAANTYAASANTTMNAAALGIAGGSQPHENMQPYTVVNFCIAINGIFPSRN</sequence>
<feature type="domain" description="Phage tail collar" evidence="2">
    <location>
        <begin position="7"/>
        <end position="63"/>
    </location>
</feature>
<dbReference type="EMBL" id="JBHMDO010000047">
    <property type="protein sequence ID" value="MFB9329923.1"/>
    <property type="molecule type" value="Genomic_DNA"/>
</dbReference>
<feature type="compositionally biased region" description="Low complexity" evidence="1">
    <location>
        <begin position="94"/>
        <end position="109"/>
    </location>
</feature>
<comment type="caution">
    <text evidence="4">The sequence shown here is derived from an EMBL/GenBank/DDBJ whole genome shotgun (WGS) entry which is preliminary data.</text>
</comment>
<organism evidence="4 5">
    <name type="scientific">Paenibacillus aurantiacus</name>
    <dbReference type="NCBI Taxonomy" id="1936118"/>
    <lineage>
        <taxon>Bacteria</taxon>
        <taxon>Bacillati</taxon>
        <taxon>Bacillota</taxon>
        <taxon>Bacilli</taxon>
        <taxon>Bacillales</taxon>
        <taxon>Paenibacillaceae</taxon>
        <taxon>Paenibacillus</taxon>
    </lineage>
</organism>
<feature type="region of interest" description="Disordered" evidence="1">
    <location>
        <begin position="89"/>
        <end position="109"/>
    </location>
</feature>
<proteinExistence type="predicted"/>
<dbReference type="Proteomes" id="UP001589747">
    <property type="component" value="Unassembled WGS sequence"/>
</dbReference>
<name>A0ABV5KZR8_9BACL</name>
<dbReference type="Pfam" id="PF21939">
    <property type="entry name" value="Gp10_C"/>
    <property type="match status" value="1"/>
</dbReference>
<evidence type="ECO:0000259" key="2">
    <source>
        <dbReference type="Pfam" id="PF07484"/>
    </source>
</evidence>
<gene>
    <name evidence="4" type="ORF">ACFFSY_28615</name>
</gene>
<evidence type="ECO:0000256" key="1">
    <source>
        <dbReference type="SAM" id="MobiDB-lite"/>
    </source>
</evidence>
<dbReference type="SUPFAM" id="SSF88874">
    <property type="entry name" value="Receptor-binding domain of short tail fibre protein gp12"/>
    <property type="match status" value="1"/>
</dbReference>
<dbReference type="Gene3D" id="3.90.1340.10">
    <property type="entry name" value="Phage tail collar domain"/>
    <property type="match status" value="1"/>
</dbReference>
<evidence type="ECO:0000313" key="4">
    <source>
        <dbReference type="EMBL" id="MFB9329923.1"/>
    </source>
</evidence>
<dbReference type="RefSeq" id="WP_377500633.1">
    <property type="nucleotide sequence ID" value="NZ_JBHMDO010000047.1"/>
</dbReference>
<keyword evidence="5" id="KW-1185">Reference proteome</keyword>
<evidence type="ECO:0000313" key="5">
    <source>
        <dbReference type="Proteomes" id="UP001589747"/>
    </source>
</evidence>
<feature type="domain" description="Baseplate structural protein Gp10 C-terminal" evidence="3">
    <location>
        <begin position="73"/>
        <end position="152"/>
    </location>
</feature>